<sequence length="243" mass="26542">MSIPDGGGGGVIEIYTLQPPDALLQLLSAHLPHSLSLLRRLQFTKFPGGVTEHARILYASDAALPSPTNGTGVTAATERDEQHQQCHHPFTAAYLDISRGPETQMWMYSTLERCGSSSGGEVEQEKKEKRQKALHHAVSILRAARRIRDYHVATPSQSSPLGPCILAGTLSEALRIALRDEAGVASSHVSLYDKWLLDVRELPLVGNSGNSQTPLLEPGMRWGAVRREDIALVLSRSDVPRKE</sequence>
<reference evidence="1 2" key="1">
    <citation type="submission" date="2023-01" db="EMBL/GenBank/DDBJ databases">
        <title>Analysis of 21 Apiospora genomes using comparative genomics revels a genus with tremendous synthesis potential of carbohydrate active enzymes and secondary metabolites.</title>
        <authorList>
            <person name="Sorensen T."/>
        </authorList>
    </citation>
    <scope>NUCLEOTIDE SEQUENCE [LARGE SCALE GENOMIC DNA]</scope>
    <source>
        <strain evidence="1 2">CBS 114990</strain>
    </source>
</reference>
<evidence type="ECO:0000313" key="2">
    <source>
        <dbReference type="Proteomes" id="UP001433268"/>
    </source>
</evidence>
<dbReference type="GeneID" id="92040317"/>
<name>A0ABR1WXT8_9PEZI</name>
<keyword evidence="2" id="KW-1185">Reference proteome</keyword>
<dbReference type="Proteomes" id="UP001433268">
    <property type="component" value="Unassembled WGS sequence"/>
</dbReference>
<comment type="caution">
    <text evidence="1">The sequence shown here is derived from an EMBL/GenBank/DDBJ whole genome shotgun (WGS) entry which is preliminary data.</text>
</comment>
<accession>A0ABR1WXT8</accession>
<organism evidence="1 2">
    <name type="scientific">Apiospora hydei</name>
    <dbReference type="NCBI Taxonomy" id="1337664"/>
    <lineage>
        <taxon>Eukaryota</taxon>
        <taxon>Fungi</taxon>
        <taxon>Dikarya</taxon>
        <taxon>Ascomycota</taxon>
        <taxon>Pezizomycotina</taxon>
        <taxon>Sordariomycetes</taxon>
        <taxon>Xylariomycetidae</taxon>
        <taxon>Amphisphaeriales</taxon>
        <taxon>Apiosporaceae</taxon>
        <taxon>Apiospora</taxon>
    </lineage>
</organism>
<proteinExistence type="predicted"/>
<gene>
    <name evidence="1" type="ORF">PG997_002942</name>
</gene>
<dbReference type="EMBL" id="JAQQWN010000004">
    <property type="protein sequence ID" value="KAK8087981.1"/>
    <property type="molecule type" value="Genomic_DNA"/>
</dbReference>
<protein>
    <submittedName>
        <fullName evidence="1">Uncharacterized protein</fullName>
    </submittedName>
</protein>
<evidence type="ECO:0000313" key="1">
    <source>
        <dbReference type="EMBL" id="KAK8087981.1"/>
    </source>
</evidence>
<dbReference type="RefSeq" id="XP_066670875.1">
    <property type="nucleotide sequence ID" value="XM_066807257.1"/>
</dbReference>